<name>A0A645IVG8_9ZZZZ</name>
<dbReference type="EMBL" id="VSSQ01118463">
    <property type="protein sequence ID" value="MPN52394.1"/>
    <property type="molecule type" value="Genomic_DNA"/>
</dbReference>
<dbReference type="AlphaFoldDB" id="A0A645IVG8"/>
<reference evidence="1" key="1">
    <citation type="submission" date="2019-08" db="EMBL/GenBank/DDBJ databases">
        <authorList>
            <person name="Kucharzyk K."/>
            <person name="Murdoch R.W."/>
            <person name="Higgins S."/>
            <person name="Loffler F."/>
        </authorList>
    </citation>
    <scope>NUCLEOTIDE SEQUENCE</scope>
</reference>
<organism evidence="1">
    <name type="scientific">bioreactor metagenome</name>
    <dbReference type="NCBI Taxonomy" id="1076179"/>
    <lineage>
        <taxon>unclassified sequences</taxon>
        <taxon>metagenomes</taxon>
        <taxon>ecological metagenomes</taxon>
    </lineage>
</organism>
<accession>A0A645IVG8</accession>
<sequence>MDRPERRQIRRLGPLHGLRRAAAFEEGNQRKDVVEILAGDFGDVATATRLQFDQAFRGKHFQGFAQGRARDAILLGQLLFVDPGAWRQFVGVDALSQTFGDFLVKRGGSDAVHCLESCEPDRPVHRRLASVIMDKVLCRADHVKLGPESVEF</sequence>
<protein>
    <submittedName>
        <fullName evidence="1">Uncharacterized protein</fullName>
    </submittedName>
</protein>
<comment type="caution">
    <text evidence="1">The sequence shown here is derived from an EMBL/GenBank/DDBJ whole genome shotgun (WGS) entry which is preliminary data.</text>
</comment>
<proteinExistence type="predicted"/>
<evidence type="ECO:0000313" key="1">
    <source>
        <dbReference type="EMBL" id="MPN52394.1"/>
    </source>
</evidence>
<gene>
    <name evidence="1" type="ORF">SDC9_200055</name>
</gene>